<dbReference type="Pfam" id="PF07920">
    <property type="entry name" value="DUF1684"/>
    <property type="match status" value="1"/>
</dbReference>
<protein>
    <submittedName>
        <fullName evidence="1">DUF1684 domain-containing protein</fullName>
    </submittedName>
</protein>
<evidence type="ECO:0000313" key="2">
    <source>
        <dbReference type="Proteomes" id="UP000326344"/>
    </source>
</evidence>
<dbReference type="RefSeq" id="WP_150878832.1">
    <property type="nucleotide sequence ID" value="NZ_VTWS01000005.1"/>
</dbReference>
<accession>A0A5N1JFS9</accession>
<evidence type="ECO:0000313" key="1">
    <source>
        <dbReference type="EMBL" id="KAA9349599.1"/>
    </source>
</evidence>
<dbReference type="AlphaFoldDB" id="A0A5N1JFS9"/>
<keyword evidence="2" id="KW-1185">Reference proteome</keyword>
<name>A0A5N1JFS9_9BACT</name>
<proteinExistence type="predicted"/>
<sequence>MEEFETPAETPTKYYRQFVLLWLLALVGSVSFRRSEDPSVYKAQLDQWHAERITALKKESGWLNLAGLFWLKEGDNTVGGPGSAVAFPSGKTPAHLGTFRLKDGTVSFTSAPGADVRVDGKPLSESVTLFSPSLVKPVVVQYGSLRWFVIKRGNQYGIRLRDLESARLKSFRGIDRFPVDGSWQVKARVNVPDQPKTMAITDVLGLTHQQPLAGTLVFELNGSTVRLDAVGEGEKLFVLFADVTNGHETYGAGRFLYVDKPGPDGTTIVDFNKAINPPCAFTAYATCPLPPKQNRLAVRITAGEKNTENH</sequence>
<dbReference type="InterPro" id="IPR012467">
    <property type="entry name" value="DUF1684"/>
</dbReference>
<dbReference type="Proteomes" id="UP000326344">
    <property type="component" value="Unassembled WGS sequence"/>
</dbReference>
<dbReference type="EMBL" id="VTWS01000005">
    <property type="protein sequence ID" value="KAA9349599.1"/>
    <property type="molecule type" value="Genomic_DNA"/>
</dbReference>
<reference evidence="1 2" key="1">
    <citation type="submission" date="2019-09" db="EMBL/GenBank/DDBJ databases">
        <title>Genome Sequence of Larkinella sp MA1.</title>
        <authorList>
            <person name="Srinivasan S."/>
        </authorList>
    </citation>
    <scope>NUCLEOTIDE SEQUENCE [LARGE SCALE GENOMIC DNA]</scope>
    <source>
        <strain evidence="1 2">MA1</strain>
    </source>
</reference>
<organism evidence="1 2">
    <name type="scientific">Larkinella humicola</name>
    <dbReference type="NCBI Taxonomy" id="2607654"/>
    <lineage>
        <taxon>Bacteria</taxon>
        <taxon>Pseudomonadati</taxon>
        <taxon>Bacteroidota</taxon>
        <taxon>Cytophagia</taxon>
        <taxon>Cytophagales</taxon>
        <taxon>Spirosomataceae</taxon>
        <taxon>Larkinella</taxon>
    </lineage>
</organism>
<dbReference type="PANTHER" id="PTHR41913">
    <property type="entry name" value="DUF1684 DOMAIN-CONTAINING PROTEIN"/>
    <property type="match status" value="1"/>
</dbReference>
<comment type="caution">
    <text evidence="1">The sequence shown here is derived from an EMBL/GenBank/DDBJ whole genome shotgun (WGS) entry which is preliminary data.</text>
</comment>
<dbReference type="PANTHER" id="PTHR41913:SF1">
    <property type="entry name" value="DUF1684 DOMAIN-CONTAINING PROTEIN"/>
    <property type="match status" value="1"/>
</dbReference>
<gene>
    <name evidence="1" type="ORF">F0P93_19235</name>
</gene>